<evidence type="ECO:0000259" key="3">
    <source>
        <dbReference type="Pfam" id="PF13360"/>
    </source>
</evidence>
<feature type="domain" description="Pyrrolo-quinoline quinone repeat" evidence="3">
    <location>
        <begin position="161"/>
        <end position="285"/>
    </location>
</feature>
<feature type="domain" description="Pyrrolo-quinoline quinone repeat" evidence="3">
    <location>
        <begin position="318"/>
        <end position="465"/>
    </location>
</feature>
<feature type="region of interest" description="Disordered" evidence="1">
    <location>
        <begin position="93"/>
        <end position="143"/>
    </location>
</feature>
<dbReference type="InterPro" id="IPR011047">
    <property type="entry name" value="Quinoprotein_ADH-like_sf"/>
</dbReference>
<feature type="compositionally biased region" description="Pro residues" evidence="1">
    <location>
        <begin position="32"/>
        <end position="54"/>
    </location>
</feature>
<sequence>MSQPPQGSPGEQGGFGAPYEPQPGVYGDPAQHGPPPPGPYGYPQPPTQPAPLPSGGPGGPGRPSRGRAAGIVAAVLAGVLVVGAGVWFVVGGGDDADDRKPVAKGTESGAPKQSDTPPSRKATPDPGAAELNKGRKEGEAPVRWIQKNGVDLPEGGDSALGPWVVGDTVAKAMYRTASAYSLADGAQEWSLRLPSDVCAAPTRPTADGKIVIGLMSDTTEEAFCNRLQMIDLATGKAGWTASYDRSETQDALSDVVMAVNGDVVTVGRTSLTDAYRISDGKHLWGKLSGGSCQPYGLTSGAVPLAAVDCRKEPIDPAEEEIRRIDPATGRTVWTYKVKKGWKVDQFYSVDPPVVSVRKAGAESEWAVVLLDSDGTYRAQPQAGNEDYGVRCADDLRNEGGNLDHCIGAAADASTFYLATKAPEDSDDKTNAVVAFDRTTGKRKWKVDAPAGQTLLPLRVEGGKVLMYLSPPAAGVKGAGGGIMALGPQGGPLQPVLRHPASAAAAERTFYDPLVHYADGRSLLMHGYVTGPSDKEEMELKTMIAFGD</sequence>
<feature type="transmembrane region" description="Helical" evidence="2">
    <location>
        <begin position="68"/>
        <end position="90"/>
    </location>
</feature>
<dbReference type="InterPro" id="IPR002372">
    <property type="entry name" value="PQQ_rpt_dom"/>
</dbReference>
<dbReference type="Proteomes" id="UP001303236">
    <property type="component" value="Chromosome"/>
</dbReference>
<dbReference type="EMBL" id="CP134500">
    <property type="protein sequence ID" value="WNF27515.1"/>
    <property type="molecule type" value="Genomic_DNA"/>
</dbReference>
<evidence type="ECO:0000313" key="4">
    <source>
        <dbReference type="EMBL" id="WNF27515.1"/>
    </source>
</evidence>
<gene>
    <name evidence="4" type="ORF">RI138_12085</name>
</gene>
<evidence type="ECO:0000313" key="5">
    <source>
        <dbReference type="Proteomes" id="UP001303236"/>
    </source>
</evidence>
<dbReference type="Pfam" id="PF13360">
    <property type="entry name" value="PQQ_2"/>
    <property type="match status" value="2"/>
</dbReference>
<accession>A0ABY9VUB5</accession>
<dbReference type="SUPFAM" id="SSF50998">
    <property type="entry name" value="Quinoprotein alcohol dehydrogenase-like"/>
    <property type="match status" value="1"/>
</dbReference>
<evidence type="ECO:0000256" key="1">
    <source>
        <dbReference type="SAM" id="MobiDB-lite"/>
    </source>
</evidence>
<keyword evidence="2" id="KW-1133">Transmembrane helix</keyword>
<protein>
    <submittedName>
        <fullName evidence="4">PQQ-binding-like beta-propeller repeat protein</fullName>
    </submittedName>
</protein>
<evidence type="ECO:0000256" key="2">
    <source>
        <dbReference type="SAM" id="Phobius"/>
    </source>
</evidence>
<dbReference type="InterPro" id="IPR015943">
    <property type="entry name" value="WD40/YVTN_repeat-like_dom_sf"/>
</dbReference>
<proteinExistence type="predicted"/>
<organism evidence="4 5">
    <name type="scientific">Streptomyces durocortorensis</name>
    <dbReference type="NCBI Taxonomy" id="2811104"/>
    <lineage>
        <taxon>Bacteria</taxon>
        <taxon>Bacillati</taxon>
        <taxon>Actinomycetota</taxon>
        <taxon>Actinomycetes</taxon>
        <taxon>Kitasatosporales</taxon>
        <taxon>Streptomycetaceae</taxon>
        <taxon>Streptomyces</taxon>
    </lineage>
</organism>
<feature type="region of interest" description="Disordered" evidence="1">
    <location>
        <begin position="1"/>
        <end position="65"/>
    </location>
</feature>
<keyword evidence="2" id="KW-0472">Membrane</keyword>
<keyword evidence="2" id="KW-0812">Transmembrane</keyword>
<dbReference type="Gene3D" id="2.130.10.10">
    <property type="entry name" value="YVTN repeat-like/Quinoprotein amine dehydrogenase"/>
    <property type="match status" value="1"/>
</dbReference>
<reference evidence="4 5" key="1">
    <citation type="submission" date="2023-09" db="EMBL/GenBank/DDBJ databases">
        <title>Genome completion map analysis of the actinomycetes C11-1.</title>
        <authorList>
            <person name="Qin P."/>
            <person name="Guan P."/>
        </authorList>
    </citation>
    <scope>NUCLEOTIDE SEQUENCE [LARGE SCALE GENOMIC DNA]</scope>
    <source>
        <strain evidence="4 5">C11-1</strain>
    </source>
</reference>
<keyword evidence="5" id="KW-1185">Reference proteome</keyword>
<name>A0ABY9VUB5_9ACTN</name>